<dbReference type="SMART" id="SM00248">
    <property type="entry name" value="ANK"/>
    <property type="match status" value="3"/>
</dbReference>
<dbReference type="Gene3D" id="1.25.40.20">
    <property type="entry name" value="Ankyrin repeat-containing domain"/>
    <property type="match status" value="1"/>
</dbReference>
<dbReference type="SUPFAM" id="SSF48403">
    <property type="entry name" value="Ankyrin repeat"/>
    <property type="match status" value="1"/>
</dbReference>
<proteinExistence type="predicted"/>
<accession>A0A0A9YBW2</accession>
<dbReference type="InterPro" id="IPR002110">
    <property type="entry name" value="Ankyrin_rpt"/>
</dbReference>
<evidence type="ECO:0000256" key="4">
    <source>
        <dbReference type="SAM" id="MobiDB-lite"/>
    </source>
</evidence>
<reference evidence="5" key="1">
    <citation type="journal article" date="2014" name="PLoS ONE">
        <title>Transcriptome-Based Identification of ABC Transporters in the Western Tarnished Plant Bug Lygus hesperus.</title>
        <authorList>
            <person name="Hull J.J."/>
            <person name="Chaney K."/>
            <person name="Geib S.M."/>
            <person name="Fabrick J.A."/>
            <person name="Brent C.S."/>
            <person name="Walsh D."/>
            <person name="Lavine L.C."/>
        </authorList>
    </citation>
    <scope>NUCLEOTIDE SEQUENCE</scope>
</reference>
<dbReference type="PRINTS" id="PR01415">
    <property type="entry name" value="ANKYRIN"/>
</dbReference>
<feature type="compositionally biased region" description="Low complexity" evidence="4">
    <location>
        <begin position="493"/>
        <end position="506"/>
    </location>
</feature>
<dbReference type="Pfam" id="PF00023">
    <property type="entry name" value="Ank"/>
    <property type="match status" value="1"/>
</dbReference>
<evidence type="ECO:0000313" key="5">
    <source>
        <dbReference type="EMBL" id="JAG27040.1"/>
    </source>
</evidence>
<dbReference type="InterPro" id="IPR036770">
    <property type="entry name" value="Ankyrin_rpt-contain_sf"/>
</dbReference>
<feature type="compositionally biased region" description="Low complexity" evidence="4">
    <location>
        <begin position="238"/>
        <end position="256"/>
    </location>
</feature>
<keyword evidence="2 3" id="KW-0040">ANK repeat</keyword>
<feature type="repeat" description="ANK" evidence="3">
    <location>
        <begin position="358"/>
        <end position="390"/>
    </location>
</feature>
<sequence length="506" mass="53790">MTEVFYVAVKGSLHSGDSSVFGIKSEEYSALCRRFPDSNKQVINGVLIKGSPLEVINSLAELGYRVTCSSGETEIVWTLRREALVEKLVSPTSTSQATPLLQPREKRVSPVLAPQATAPLQPGENFVSPYTASQATPPSQQADTVAYPITSPQPPTPLPVIGRPFVVQPPMTRAPVKTVERIGTKPEDWQDMPEVPDRITAKHISSLEKIDPGQKIILKTNLSSEFNPLSKRPGPRGGPYVVVPVSRGRPSQDDTPFPAPPPAPSQSTPAPQEMSHIVANPSVTQTLDEMDFERGLWYPAMQGDLAQIDKILAKGVDVNSTDKSGYTPLHYAVRTGDISVVRKLLKAGANVNLKTKAGQATPLHRAAAAGHSEVVKLLLEHGAEKVPLDSDGRTPLHRSAEAGHEGVSLLLLRATPHAVNVRDAKGLLAADLARGSLGTIIRDNSATDGASAAAVTPASRSSSKGRTKSVSPVRTAAAASIASPASDRKDSPRSSPKSRSNSPKKS</sequence>
<gene>
    <name evidence="5" type="primary">ANKRD39_8</name>
    <name evidence="5" type="ORF">CM83_78266</name>
</gene>
<dbReference type="PANTHER" id="PTHR24171">
    <property type="entry name" value="ANKYRIN REPEAT DOMAIN-CONTAINING PROTEIN 39-RELATED"/>
    <property type="match status" value="1"/>
</dbReference>
<organism evidence="5">
    <name type="scientific">Lygus hesperus</name>
    <name type="common">Western plant bug</name>
    <dbReference type="NCBI Taxonomy" id="30085"/>
    <lineage>
        <taxon>Eukaryota</taxon>
        <taxon>Metazoa</taxon>
        <taxon>Ecdysozoa</taxon>
        <taxon>Arthropoda</taxon>
        <taxon>Hexapoda</taxon>
        <taxon>Insecta</taxon>
        <taxon>Pterygota</taxon>
        <taxon>Neoptera</taxon>
        <taxon>Paraneoptera</taxon>
        <taxon>Hemiptera</taxon>
        <taxon>Heteroptera</taxon>
        <taxon>Panheteroptera</taxon>
        <taxon>Cimicomorpha</taxon>
        <taxon>Miridae</taxon>
        <taxon>Mirini</taxon>
        <taxon>Lygus</taxon>
    </lineage>
</organism>
<evidence type="ECO:0000256" key="3">
    <source>
        <dbReference type="PROSITE-ProRule" id="PRU00023"/>
    </source>
</evidence>
<keyword evidence="1" id="KW-0677">Repeat</keyword>
<protein>
    <submittedName>
        <fullName evidence="5">Ankyrin repeat domain-containing protein 39</fullName>
    </submittedName>
</protein>
<feature type="region of interest" description="Disordered" evidence="4">
    <location>
        <begin position="225"/>
        <end position="273"/>
    </location>
</feature>
<dbReference type="PANTHER" id="PTHR24171:SF9">
    <property type="entry name" value="ANKYRIN REPEAT DOMAIN-CONTAINING PROTEIN 39"/>
    <property type="match status" value="1"/>
</dbReference>
<dbReference type="Pfam" id="PF12796">
    <property type="entry name" value="Ank_2"/>
    <property type="match status" value="1"/>
</dbReference>
<feature type="compositionally biased region" description="Low complexity" evidence="4">
    <location>
        <begin position="476"/>
        <end position="485"/>
    </location>
</feature>
<feature type="compositionally biased region" description="Polar residues" evidence="4">
    <location>
        <begin position="458"/>
        <end position="472"/>
    </location>
</feature>
<evidence type="ECO:0000256" key="2">
    <source>
        <dbReference type="ARBA" id="ARBA00023043"/>
    </source>
</evidence>
<dbReference type="EMBL" id="GBHO01016564">
    <property type="protein sequence ID" value="JAG27040.1"/>
    <property type="molecule type" value="Transcribed_RNA"/>
</dbReference>
<dbReference type="PROSITE" id="PS50088">
    <property type="entry name" value="ANK_REPEAT"/>
    <property type="match status" value="3"/>
</dbReference>
<dbReference type="AlphaFoldDB" id="A0A0A9YBW2"/>
<name>A0A0A9YBW2_LYGHE</name>
<reference evidence="5" key="2">
    <citation type="submission" date="2014-07" db="EMBL/GenBank/DDBJ databases">
        <authorList>
            <person name="Hull J."/>
        </authorList>
    </citation>
    <scope>NUCLEOTIDE SEQUENCE</scope>
</reference>
<evidence type="ECO:0000256" key="1">
    <source>
        <dbReference type="ARBA" id="ARBA00022737"/>
    </source>
</evidence>
<feature type="region of interest" description="Disordered" evidence="4">
    <location>
        <begin position="447"/>
        <end position="506"/>
    </location>
</feature>
<feature type="repeat" description="ANK" evidence="3">
    <location>
        <begin position="391"/>
        <end position="413"/>
    </location>
</feature>
<dbReference type="PROSITE" id="PS50297">
    <property type="entry name" value="ANK_REP_REGION"/>
    <property type="match status" value="3"/>
</dbReference>
<feature type="repeat" description="ANK" evidence="3">
    <location>
        <begin position="324"/>
        <end position="356"/>
    </location>
</feature>